<comment type="subcellular location">
    <subcellularLocation>
        <location evidence="3">Cytoplasm</location>
    </subcellularLocation>
</comment>
<dbReference type="PIRSF" id="PIRSF015626">
    <property type="entry name" value="FdhD"/>
    <property type="match status" value="1"/>
</dbReference>
<keyword evidence="6" id="KW-1185">Reference proteome</keyword>
<comment type="function">
    <text evidence="3">Required for formate dehydrogenase (FDH) activity. Acts as a sulfur carrier protein that transfers sulfur from IscS to the molybdenum cofactor prior to its insertion into FDH.</text>
</comment>
<dbReference type="SUPFAM" id="SSF53927">
    <property type="entry name" value="Cytidine deaminase-like"/>
    <property type="match status" value="1"/>
</dbReference>
<dbReference type="GO" id="GO:0016783">
    <property type="term" value="F:sulfurtransferase activity"/>
    <property type="evidence" value="ECO:0007669"/>
    <property type="project" value="InterPro"/>
</dbReference>
<dbReference type="EMBL" id="JACHHR010000001">
    <property type="protein sequence ID" value="MBB5210363.1"/>
    <property type="molecule type" value="Genomic_DNA"/>
</dbReference>
<dbReference type="EMBL" id="CP047491">
    <property type="protein sequence ID" value="QHQ39146.1"/>
    <property type="molecule type" value="Genomic_DNA"/>
</dbReference>
<dbReference type="Gene3D" id="3.10.20.10">
    <property type="match status" value="1"/>
</dbReference>
<comment type="caution">
    <text evidence="3">Lacks conserved residue(s) required for the propagation of feature annotation.</text>
</comment>
<evidence type="ECO:0000313" key="6">
    <source>
        <dbReference type="Proteomes" id="UP000464675"/>
    </source>
</evidence>
<keyword evidence="2 3" id="KW-0501">Molybdenum cofactor biosynthesis</keyword>
<evidence type="ECO:0000313" key="4">
    <source>
        <dbReference type="EMBL" id="MBB5210363.1"/>
    </source>
</evidence>
<organism evidence="4 7">
    <name type="scientific">Microbulbifer hydrolyticus</name>
    <dbReference type="NCBI Taxonomy" id="48074"/>
    <lineage>
        <taxon>Bacteria</taxon>
        <taxon>Pseudomonadati</taxon>
        <taxon>Pseudomonadota</taxon>
        <taxon>Gammaproteobacteria</taxon>
        <taxon>Cellvibrionales</taxon>
        <taxon>Microbulbiferaceae</taxon>
        <taxon>Microbulbifer</taxon>
    </lineage>
</organism>
<dbReference type="InterPro" id="IPR016193">
    <property type="entry name" value="Cytidine_deaminase-like"/>
</dbReference>
<sequence>MDCSDTNDGYFRVLEDAGNVSSKNPALARQPLAREVAVAFCYNGVNHAVMMATPEALEDFAVGFSVSGGIVQHREQIIDLDIERHDDSVMLNITLNQRAFSKLRAFRRSMTGASGCGLCGIEALSQALTPPEVLPPPRFAALPPVAHLSKLRQRLQRAQQHRHSSGAMHAALYVDTHGKSQVCREDIGRHNALDKLIGGCLREEQDLAAGFVVITSRCSLELIQKCLRTGVGTLVSLASPSDIAVRWARRYHLNLVHQPAQGPARVYSGAGIESACCVNPPAGISL</sequence>
<dbReference type="RefSeq" id="WP_161858470.1">
    <property type="nucleotide sequence ID" value="NZ_CP047491.1"/>
</dbReference>
<accession>A0A6P1TBY3</accession>
<dbReference type="PANTHER" id="PTHR30592:SF1">
    <property type="entry name" value="SULFUR CARRIER PROTEIN FDHD"/>
    <property type="match status" value="1"/>
</dbReference>
<evidence type="ECO:0000313" key="7">
    <source>
        <dbReference type="Proteomes" id="UP000563601"/>
    </source>
</evidence>
<dbReference type="GO" id="GO:0097163">
    <property type="term" value="F:sulfur carrier activity"/>
    <property type="evidence" value="ECO:0007669"/>
    <property type="project" value="UniProtKB-UniRule"/>
</dbReference>
<evidence type="ECO:0000313" key="5">
    <source>
        <dbReference type="EMBL" id="QHQ39146.1"/>
    </source>
</evidence>
<dbReference type="Pfam" id="PF02634">
    <property type="entry name" value="FdhD-NarQ"/>
    <property type="match status" value="1"/>
</dbReference>
<dbReference type="PANTHER" id="PTHR30592">
    <property type="entry name" value="FORMATE DEHYDROGENASE"/>
    <property type="match status" value="1"/>
</dbReference>
<dbReference type="NCBIfam" id="TIGR00129">
    <property type="entry name" value="fdhD_narQ"/>
    <property type="match status" value="1"/>
</dbReference>
<dbReference type="Gene3D" id="3.40.140.10">
    <property type="entry name" value="Cytidine Deaminase, domain 2"/>
    <property type="match status" value="1"/>
</dbReference>
<name>A0A6P1TBY3_9GAMM</name>
<dbReference type="Proteomes" id="UP000464675">
    <property type="component" value="Chromosome"/>
</dbReference>
<dbReference type="GO" id="GO:0006777">
    <property type="term" value="P:Mo-molybdopterin cofactor biosynthetic process"/>
    <property type="evidence" value="ECO:0007669"/>
    <property type="project" value="UniProtKB-UniRule"/>
</dbReference>
<dbReference type="OrthoDB" id="3197277at2"/>
<feature type="active site" description="Cysteine persulfide intermediate" evidence="3">
    <location>
        <position position="116"/>
    </location>
</feature>
<keyword evidence="1 3" id="KW-0963">Cytoplasm</keyword>
<dbReference type="GO" id="GO:0005737">
    <property type="term" value="C:cytoplasm"/>
    <property type="evidence" value="ECO:0007669"/>
    <property type="project" value="UniProtKB-SubCell"/>
</dbReference>
<reference evidence="4 7" key="2">
    <citation type="submission" date="2020-08" db="EMBL/GenBank/DDBJ databases">
        <title>Genomic Encyclopedia of Type Strains, Phase IV (KMG-IV): sequencing the most valuable type-strain genomes for metagenomic binning, comparative biology and taxonomic classification.</title>
        <authorList>
            <person name="Goeker M."/>
        </authorList>
    </citation>
    <scope>NUCLEOTIDE SEQUENCE [LARGE SCALE GENOMIC DNA]</scope>
    <source>
        <strain evidence="4 7">DSM 11525</strain>
    </source>
</reference>
<evidence type="ECO:0000256" key="3">
    <source>
        <dbReference type="HAMAP-Rule" id="MF_00187"/>
    </source>
</evidence>
<reference evidence="5 6" key="1">
    <citation type="submission" date="2020-01" db="EMBL/GenBank/DDBJ databases">
        <title>The possibility of degradation of plastic by Microbulbifer hydrolyticus IRE-31.</title>
        <authorList>
            <person name="Liu L."/>
        </authorList>
    </citation>
    <scope>NUCLEOTIDE SEQUENCE [LARGE SCALE GENOMIC DNA]</scope>
    <source>
        <strain evidence="5 6">IRE-31</strain>
    </source>
</reference>
<dbReference type="HAMAP" id="MF_00187">
    <property type="entry name" value="FdhD"/>
    <property type="match status" value="1"/>
</dbReference>
<comment type="similarity">
    <text evidence="3">Belongs to the FdhD family.</text>
</comment>
<dbReference type="Proteomes" id="UP000563601">
    <property type="component" value="Unassembled WGS sequence"/>
</dbReference>
<evidence type="ECO:0000256" key="2">
    <source>
        <dbReference type="ARBA" id="ARBA00023150"/>
    </source>
</evidence>
<protein>
    <recommendedName>
        <fullName evidence="3">Sulfur carrier protein FdhD</fullName>
    </recommendedName>
</protein>
<evidence type="ECO:0000256" key="1">
    <source>
        <dbReference type="ARBA" id="ARBA00022490"/>
    </source>
</evidence>
<proteinExistence type="inferred from homology"/>
<dbReference type="AlphaFoldDB" id="A0A6P1TBY3"/>
<dbReference type="InterPro" id="IPR003786">
    <property type="entry name" value="FdhD"/>
</dbReference>
<gene>
    <name evidence="3 5" type="primary">fdhD</name>
    <name evidence="5" type="ORF">GTQ55_09220</name>
    <name evidence="4" type="ORF">HNQ53_000551</name>
</gene>